<dbReference type="VEuPathDB" id="FungiDB:B1J91_D06666g"/>
<gene>
    <name evidence="1" type="ORF">AO440_000883</name>
</gene>
<accession>A0A0W0CUE5</accession>
<dbReference type="EMBL" id="LLZZ01000136">
    <property type="protein sequence ID" value="KTB00661.1"/>
    <property type="molecule type" value="Genomic_DNA"/>
</dbReference>
<dbReference type="VEuPathDB" id="FungiDB:GVI51_D06655"/>
<evidence type="ECO:0000313" key="1">
    <source>
        <dbReference type="EMBL" id="KTB00661.1"/>
    </source>
</evidence>
<comment type="caution">
    <text evidence="1">The sequence shown here is derived from an EMBL/GenBank/DDBJ whole genome shotgun (WGS) entry which is preliminary data.</text>
</comment>
<organism evidence="1 2">
    <name type="scientific">Candida glabrata</name>
    <name type="common">Yeast</name>
    <name type="synonym">Torulopsis glabrata</name>
    <dbReference type="NCBI Taxonomy" id="5478"/>
    <lineage>
        <taxon>Eukaryota</taxon>
        <taxon>Fungi</taxon>
        <taxon>Dikarya</taxon>
        <taxon>Ascomycota</taxon>
        <taxon>Saccharomycotina</taxon>
        <taxon>Saccharomycetes</taxon>
        <taxon>Saccharomycetales</taxon>
        <taxon>Saccharomycetaceae</taxon>
        <taxon>Nakaseomyces</taxon>
    </lineage>
</organism>
<evidence type="ECO:0000313" key="2">
    <source>
        <dbReference type="Proteomes" id="UP000054886"/>
    </source>
</evidence>
<protein>
    <submittedName>
        <fullName evidence="1">Uncharacterized protein</fullName>
    </submittedName>
</protein>
<dbReference type="VEuPathDB" id="FungiDB:CAGL0D06666g"/>
<dbReference type="Proteomes" id="UP000054886">
    <property type="component" value="Unassembled WGS sequence"/>
</dbReference>
<dbReference type="SMR" id="A0A0W0CUE5"/>
<sequence length="66" mass="7803">MKMYKLALIIKQQISAIADVWHDKLHAYKVKCTPFRGFLRLWMLQQKRPPLAVVPHLLKFTPSIML</sequence>
<reference evidence="1 2" key="1">
    <citation type="submission" date="2015-10" db="EMBL/GenBank/DDBJ databases">
        <title>Draft genomes sequences of Candida glabrata isolates 1A, 1B, 2A, 2B, 3A and 3B.</title>
        <authorList>
            <person name="Haavelsrud O.E."/>
            <person name="Gaustad P."/>
        </authorList>
    </citation>
    <scope>NUCLEOTIDE SEQUENCE [LARGE SCALE GENOMIC DNA]</scope>
    <source>
        <strain evidence="1">910700640</strain>
    </source>
</reference>
<name>A0A0W0CUE5_CANGB</name>
<dbReference type="AlphaFoldDB" id="A0A0W0CUE5"/>
<proteinExistence type="predicted"/>